<dbReference type="PANTHER" id="PTHR47074">
    <property type="entry name" value="BNAC02G40300D PROTEIN"/>
    <property type="match status" value="1"/>
</dbReference>
<reference evidence="2" key="1">
    <citation type="submission" date="2020-09" db="EMBL/GenBank/DDBJ databases">
        <title>Genome-Enabled Discovery of Anthraquinone Biosynthesis in Senna tora.</title>
        <authorList>
            <person name="Kang S.-H."/>
            <person name="Pandey R.P."/>
            <person name="Lee C.-M."/>
            <person name="Sim J.-S."/>
            <person name="Jeong J.-T."/>
            <person name="Choi B.-S."/>
            <person name="Jung M."/>
            <person name="Ginzburg D."/>
            <person name="Zhao K."/>
            <person name="Won S.Y."/>
            <person name="Oh T.-J."/>
            <person name="Yu Y."/>
            <person name="Kim N.-H."/>
            <person name="Lee O.R."/>
            <person name="Lee T.-H."/>
            <person name="Bashyal P."/>
            <person name="Kim T.-S."/>
            <person name="Lee W.-H."/>
            <person name="Kawkins C."/>
            <person name="Kim C.-K."/>
            <person name="Kim J.S."/>
            <person name="Ahn B.O."/>
            <person name="Rhee S.Y."/>
            <person name="Sohng J.K."/>
        </authorList>
    </citation>
    <scope>NUCLEOTIDE SEQUENCE</scope>
    <source>
        <tissue evidence="2">Leaf</tissue>
    </source>
</reference>
<feature type="domain" description="RNase H type-1" evidence="1">
    <location>
        <begin position="22"/>
        <end position="114"/>
    </location>
</feature>
<name>A0A834T3H5_9FABA</name>
<dbReference type="Proteomes" id="UP000634136">
    <property type="component" value="Unassembled WGS sequence"/>
</dbReference>
<dbReference type="InterPro" id="IPR012337">
    <property type="entry name" value="RNaseH-like_sf"/>
</dbReference>
<gene>
    <name evidence="2" type="ORF">G2W53_028406</name>
</gene>
<protein>
    <submittedName>
        <fullName evidence="2">Putative ribonuclease H-like domain-containing protein</fullName>
    </submittedName>
</protein>
<dbReference type="PANTHER" id="PTHR47074:SF73">
    <property type="entry name" value="OS04G0448401 PROTEIN"/>
    <property type="match status" value="1"/>
</dbReference>
<evidence type="ECO:0000313" key="3">
    <source>
        <dbReference type="Proteomes" id="UP000634136"/>
    </source>
</evidence>
<dbReference type="SUPFAM" id="SSF53098">
    <property type="entry name" value="Ribonuclease H-like"/>
    <property type="match status" value="1"/>
</dbReference>
<dbReference type="OrthoDB" id="1906820at2759"/>
<dbReference type="InterPro" id="IPR036397">
    <property type="entry name" value="RNaseH_sf"/>
</dbReference>
<dbReference type="GO" id="GO:0003676">
    <property type="term" value="F:nucleic acid binding"/>
    <property type="evidence" value="ECO:0007669"/>
    <property type="project" value="InterPro"/>
</dbReference>
<evidence type="ECO:0000259" key="1">
    <source>
        <dbReference type="Pfam" id="PF13456"/>
    </source>
</evidence>
<keyword evidence="3" id="KW-1185">Reference proteome</keyword>
<dbReference type="InterPro" id="IPR052929">
    <property type="entry name" value="RNase_H-like_EbsB-rel"/>
</dbReference>
<dbReference type="InterPro" id="IPR044730">
    <property type="entry name" value="RNase_H-like_dom_plant"/>
</dbReference>
<dbReference type="GO" id="GO:0004523">
    <property type="term" value="F:RNA-DNA hybrid ribonuclease activity"/>
    <property type="evidence" value="ECO:0007669"/>
    <property type="project" value="InterPro"/>
</dbReference>
<dbReference type="CDD" id="cd06222">
    <property type="entry name" value="RNase_H_like"/>
    <property type="match status" value="1"/>
</dbReference>
<dbReference type="AlphaFoldDB" id="A0A834T3H5"/>
<organism evidence="2 3">
    <name type="scientific">Senna tora</name>
    <dbReference type="NCBI Taxonomy" id="362788"/>
    <lineage>
        <taxon>Eukaryota</taxon>
        <taxon>Viridiplantae</taxon>
        <taxon>Streptophyta</taxon>
        <taxon>Embryophyta</taxon>
        <taxon>Tracheophyta</taxon>
        <taxon>Spermatophyta</taxon>
        <taxon>Magnoliopsida</taxon>
        <taxon>eudicotyledons</taxon>
        <taxon>Gunneridae</taxon>
        <taxon>Pentapetalae</taxon>
        <taxon>rosids</taxon>
        <taxon>fabids</taxon>
        <taxon>Fabales</taxon>
        <taxon>Fabaceae</taxon>
        <taxon>Caesalpinioideae</taxon>
        <taxon>Cassia clade</taxon>
        <taxon>Senna</taxon>
    </lineage>
</organism>
<dbReference type="Pfam" id="PF13456">
    <property type="entry name" value="RVT_3"/>
    <property type="match status" value="1"/>
</dbReference>
<sequence>MSGGAKRLGNGEIQVLKLAIRSSGEGALGGVFRDSGGVVHGAFMALAPALNDSTLVEALAIKKGVEVARQMGVTDLVVESDSRLVIDMLNSNCNDSSLLCSICVSILDICLDFNDVIDLFVENVDFGNINNFEENDVFTVVGALNLNLTITNPCPKYSFHFHRFEVHLISLEDATFAMANYVPSSSSFEIGKNDGVSVEIIFNSSTSRMPAQEWSRFQRHKKNGSKLVLFGDSTLMPLQLGVDVRALLTLRGERDELAWIRASCGSLNDIIINVNNNNNGTAKLCHSSFIQ</sequence>
<comment type="caution">
    <text evidence="2">The sequence shown here is derived from an EMBL/GenBank/DDBJ whole genome shotgun (WGS) entry which is preliminary data.</text>
</comment>
<accession>A0A834T3H5</accession>
<evidence type="ECO:0000313" key="2">
    <source>
        <dbReference type="EMBL" id="KAF7814437.1"/>
    </source>
</evidence>
<proteinExistence type="predicted"/>
<dbReference type="Gene3D" id="3.30.420.10">
    <property type="entry name" value="Ribonuclease H-like superfamily/Ribonuclease H"/>
    <property type="match status" value="1"/>
</dbReference>
<dbReference type="InterPro" id="IPR002156">
    <property type="entry name" value="RNaseH_domain"/>
</dbReference>
<dbReference type="EMBL" id="JAAIUW010000009">
    <property type="protein sequence ID" value="KAF7814437.1"/>
    <property type="molecule type" value="Genomic_DNA"/>
</dbReference>